<evidence type="ECO:0000256" key="1">
    <source>
        <dbReference type="SAM" id="SignalP"/>
    </source>
</evidence>
<dbReference type="InterPro" id="IPR016186">
    <property type="entry name" value="C-type_lectin-like/link_sf"/>
</dbReference>
<keyword evidence="3" id="KW-1185">Reference proteome</keyword>
<feature type="chain" id="PRO_5034680594" evidence="1">
    <location>
        <begin position="27"/>
        <end position="176"/>
    </location>
</feature>
<accession>A0A8B7ZCY6</accession>
<evidence type="ECO:0000313" key="3">
    <source>
        <dbReference type="Proteomes" id="UP000694845"/>
    </source>
</evidence>
<name>A0A8B7ZCY6_ACAPL</name>
<dbReference type="PROSITE" id="PS50041">
    <property type="entry name" value="C_TYPE_LECTIN_2"/>
    <property type="match status" value="1"/>
</dbReference>
<evidence type="ECO:0000259" key="2">
    <source>
        <dbReference type="PROSITE" id="PS50041"/>
    </source>
</evidence>
<dbReference type="OrthoDB" id="418245at2759"/>
<dbReference type="Proteomes" id="UP000694845">
    <property type="component" value="Unplaced"/>
</dbReference>
<gene>
    <name evidence="4" type="primary">LOC110986181</name>
</gene>
<organism evidence="3 4">
    <name type="scientific">Acanthaster planci</name>
    <name type="common">Crown-of-thorns starfish</name>
    <dbReference type="NCBI Taxonomy" id="133434"/>
    <lineage>
        <taxon>Eukaryota</taxon>
        <taxon>Metazoa</taxon>
        <taxon>Echinodermata</taxon>
        <taxon>Eleutherozoa</taxon>
        <taxon>Asterozoa</taxon>
        <taxon>Asteroidea</taxon>
        <taxon>Valvatacea</taxon>
        <taxon>Valvatida</taxon>
        <taxon>Acanthasteridae</taxon>
        <taxon>Acanthaster</taxon>
    </lineage>
</organism>
<dbReference type="InterPro" id="IPR050111">
    <property type="entry name" value="C-type_lectin/snaclec_domain"/>
</dbReference>
<sequence>MAVGRTLLFLSMVSALVSPLISPVSTSYTKPCLPGWVLFNDHCYRITPEKLTFNAAEAFCQGFANGNGRGHLASVHDDRENDFIAQLASLTGIGGRHGWVWIGLNDAQKPGEFVWTDGTAGSYRNWSPGEPTAYGEDYVAIRPMDGRWNDGSANKRAVCKMPFGDISSMASLACIN</sequence>
<dbReference type="InterPro" id="IPR016187">
    <property type="entry name" value="CTDL_fold"/>
</dbReference>
<dbReference type="PANTHER" id="PTHR22803">
    <property type="entry name" value="MANNOSE, PHOSPHOLIPASE, LECTIN RECEPTOR RELATED"/>
    <property type="match status" value="1"/>
</dbReference>
<dbReference type="Pfam" id="PF00059">
    <property type="entry name" value="Lectin_C"/>
    <property type="match status" value="1"/>
</dbReference>
<dbReference type="RefSeq" id="XP_022103539.1">
    <property type="nucleotide sequence ID" value="XM_022247847.1"/>
</dbReference>
<dbReference type="SUPFAM" id="SSF56436">
    <property type="entry name" value="C-type lectin-like"/>
    <property type="match status" value="1"/>
</dbReference>
<proteinExistence type="predicted"/>
<protein>
    <submittedName>
        <fullName evidence="4">Snaclec rhodocetin subunit gamma-like</fullName>
    </submittedName>
</protein>
<feature type="signal peptide" evidence="1">
    <location>
        <begin position="1"/>
        <end position="26"/>
    </location>
</feature>
<dbReference type="GeneID" id="110986181"/>
<reference evidence="4" key="1">
    <citation type="submission" date="2025-08" db="UniProtKB">
        <authorList>
            <consortium name="RefSeq"/>
        </authorList>
    </citation>
    <scope>IDENTIFICATION</scope>
</reference>
<keyword evidence="1" id="KW-0732">Signal</keyword>
<dbReference type="OMA" id="GWVWIGL"/>
<dbReference type="SMART" id="SM00034">
    <property type="entry name" value="CLECT"/>
    <property type="match status" value="1"/>
</dbReference>
<evidence type="ECO:0000313" key="4">
    <source>
        <dbReference type="RefSeq" id="XP_022103539.1"/>
    </source>
</evidence>
<dbReference type="KEGG" id="aplc:110986181"/>
<dbReference type="Gene3D" id="3.10.100.10">
    <property type="entry name" value="Mannose-Binding Protein A, subunit A"/>
    <property type="match status" value="1"/>
</dbReference>
<feature type="domain" description="C-type lectin" evidence="2">
    <location>
        <begin position="39"/>
        <end position="150"/>
    </location>
</feature>
<dbReference type="InterPro" id="IPR001304">
    <property type="entry name" value="C-type_lectin-like"/>
</dbReference>
<dbReference type="AlphaFoldDB" id="A0A8B7ZCY6"/>